<proteinExistence type="predicted"/>
<accession>A0ABU1CR80</accession>
<evidence type="ECO:0000313" key="3">
    <source>
        <dbReference type="Proteomes" id="UP001224477"/>
    </source>
</evidence>
<name>A0ABU1CR80_9PSED</name>
<gene>
    <name evidence="2" type="ORF">RCO22_12575</name>
</gene>
<dbReference type="InterPro" id="IPR041578">
    <property type="entry name" value="PIN_8"/>
</dbReference>
<organism evidence="2 3">
    <name type="scientific">Pseudomonas yamanorum</name>
    <dbReference type="NCBI Taxonomy" id="515393"/>
    <lineage>
        <taxon>Bacteria</taxon>
        <taxon>Pseudomonadati</taxon>
        <taxon>Pseudomonadota</taxon>
        <taxon>Gammaproteobacteria</taxon>
        <taxon>Pseudomonadales</taxon>
        <taxon>Pseudomonadaceae</taxon>
        <taxon>Pseudomonas</taxon>
    </lineage>
</organism>
<evidence type="ECO:0000313" key="2">
    <source>
        <dbReference type="EMBL" id="MDR0189776.1"/>
    </source>
</evidence>
<dbReference type="EMBL" id="JAVGXC010000010">
    <property type="protein sequence ID" value="MDR0189776.1"/>
    <property type="molecule type" value="Genomic_DNA"/>
</dbReference>
<sequence>MKEMFPGYFASDADSLNGLWKNCLFVLDANVLLNLYRYSNETSAELIDIFALLHNRVWVPHQVAKEYLGNRVAAITQQVKIYDDALKSLADLKKSFENPKQHPFISDNAMKNFSVSHDDLVEELRANKAGYLSMVEHDHIKNKLEVLFKGRVGNAFDENTTSLIIAAGQVRYSQRIPPGYKDAKKGGDSEILEEKLKPYGDFIVWKQTLEKAKNEKAAVIFVTGDSKEDWWSIYSGKPLEPHPQLIDEFVREVGQDFYMYLPEVFMNKANEYLGRVTSQRAVEEIVDVRKEEEAQENDIAILKSLNARHSISARGSLEALRAARADFELKLASIAVKITSVEADVSRILGEQDELVTRLGTSLEMTGQTNTPHSERLNVRVRDNASVLNVMQRDLVSLKNLQYSVMKELDEIHARANNLLYSEP</sequence>
<protein>
    <submittedName>
        <fullName evidence="2">PIN domain-containing protein</fullName>
    </submittedName>
</protein>
<reference evidence="2 3" key="1">
    <citation type="journal article" date="2023" name="Microbiol. Resour. Announc.">
        <title>Whole-genome sequence of Pseudomonas yamanorum OLsAu1 isolated from the edible ectomycorrhizal mushroom Lactarius sp. section Deliciosi.</title>
        <authorList>
            <person name="Ramirez-Mendoza R."/>
            <person name="Angeles-Argaiz R.E."/>
            <person name="Hernandez-Oaxaca D."/>
            <person name="Aguirre-Beltran L."/>
            <person name="Almaraz-Suarez J."/>
            <person name="Perez-Moreno J."/>
        </authorList>
    </citation>
    <scope>NUCLEOTIDE SEQUENCE [LARGE SCALE GENOMIC DNA]</scope>
    <source>
        <strain evidence="2 3">OLsAu1</strain>
    </source>
</reference>
<evidence type="ECO:0000259" key="1">
    <source>
        <dbReference type="Pfam" id="PF18476"/>
    </source>
</evidence>
<dbReference type="Pfam" id="PF18476">
    <property type="entry name" value="PIN_8"/>
    <property type="match status" value="1"/>
</dbReference>
<dbReference type="RefSeq" id="WP_309254933.1">
    <property type="nucleotide sequence ID" value="NZ_JAVGXC010000010.1"/>
</dbReference>
<keyword evidence="3" id="KW-1185">Reference proteome</keyword>
<feature type="domain" description="PIN like" evidence="1">
    <location>
        <begin position="24"/>
        <end position="245"/>
    </location>
</feature>
<comment type="caution">
    <text evidence="2">The sequence shown here is derived from an EMBL/GenBank/DDBJ whole genome shotgun (WGS) entry which is preliminary data.</text>
</comment>
<dbReference type="Proteomes" id="UP001224477">
    <property type="component" value="Unassembled WGS sequence"/>
</dbReference>